<organism evidence="1 2">
    <name type="scientific">Lysobacter hankyongensis</name>
    <dbReference type="NCBI Taxonomy" id="1176535"/>
    <lineage>
        <taxon>Bacteria</taxon>
        <taxon>Pseudomonadati</taxon>
        <taxon>Pseudomonadota</taxon>
        <taxon>Gammaproteobacteria</taxon>
        <taxon>Lysobacterales</taxon>
        <taxon>Lysobacteraceae</taxon>
        <taxon>Lysobacter</taxon>
    </lineage>
</organism>
<dbReference type="EMBL" id="BAABJE010000010">
    <property type="protein sequence ID" value="GAA4795362.1"/>
    <property type="molecule type" value="Genomic_DNA"/>
</dbReference>
<protein>
    <submittedName>
        <fullName evidence="1">Uncharacterized protein</fullName>
    </submittedName>
</protein>
<keyword evidence="2" id="KW-1185">Reference proteome</keyword>
<reference evidence="2" key="1">
    <citation type="journal article" date="2019" name="Int. J. Syst. Evol. Microbiol.">
        <title>The Global Catalogue of Microorganisms (GCM) 10K type strain sequencing project: providing services to taxonomists for standard genome sequencing and annotation.</title>
        <authorList>
            <consortium name="The Broad Institute Genomics Platform"/>
            <consortium name="The Broad Institute Genome Sequencing Center for Infectious Disease"/>
            <person name="Wu L."/>
            <person name="Ma J."/>
        </authorList>
    </citation>
    <scope>NUCLEOTIDE SEQUENCE [LARGE SCALE GENOMIC DNA]</scope>
    <source>
        <strain evidence="2">JCM 18204</strain>
    </source>
</reference>
<dbReference type="RefSeq" id="WP_345303310.1">
    <property type="nucleotide sequence ID" value="NZ_BAABJE010000010.1"/>
</dbReference>
<name>A0ABP9BJB9_9GAMM</name>
<proteinExistence type="predicted"/>
<gene>
    <name evidence="1" type="ORF">GCM10023307_21400</name>
</gene>
<comment type="caution">
    <text evidence="1">The sequence shown here is derived from an EMBL/GenBank/DDBJ whole genome shotgun (WGS) entry which is preliminary data.</text>
</comment>
<evidence type="ECO:0000313" key="1">
    <source>
        <dbReference type="EMBL" id="GAA4795362.1"/>
    </source>
</evidence>
<accession>A0ABP9BJB9</accession>
<evidence type="ECO:0000313" key="2">
    <source>
        <dbReference type="Proteomes" id="UP001499959"/>
    </source>
</evidence>
<sequence length="162" mass="18393">MGKPPFETLLDILNAQSTTWAEGYLVFHGGANPTAQTDQSAFLEFMHRCENRKPLWGDVAPMPLLAQSRLRTVADNEAHARLYEMLQDEQRSFAGRQQNEHEILSLVDCFIDQFPFSVFLSNATLQKNGGSSWSPVTGHASDRLLVAINHQWIAYWLTRDDE</sequence>
<dbReference type="Proteomes" id="UP001499959">
    <property type="component" value="Unassembled WGS sequence"/>
</dbReference>